<dbReference type="NCBIfam" id="TIGR03763">
    <property type="entry name" value="cyanoexo_CrtA"/>
    <property type="match status" value="1"/>
</dbReference>
<proteinExistence type="predicted"/>
<keyword evidence="5 9" id="KW-0378">Hydrolase</keyword>
<evidence type="ECO:0000256" key="8">
    <source>
        <dbReference type="SAM" id="Phobius"/>
    </source>
</evidence>
<accession>A0A6B3NDV9</accession>
<keyword evidence="6 8" id="KW-1133">Transmembrane helix</keyword>
<evidence type="ECO:0000256" key="2">
    <source>
        <dbReference type="ARBA" id="ARBA00022475"/>
    </source>
</evidence>
<feature type="transmembrane region" description="Helical" evidence="8">
    <location>
        <begin position="95"/>
        <end position="115"/>
    </location>
</feature>
<feature type="transmembrane region" description="Helical" evidence="8">
    <location>
        <begin position="255"/>
        <end position="272"/>
    </location>
</feature>
<feature type="transmembrane region" description="Helical" evidence="8">
    <location>
        <begin position="70"/>
        <end position="89"/>
    </location>
</feature>
<dbReference type="EC" id="3.4.22.-" evidence="9"/>
<dbReference type="GO" id="GO:0006508">
    <property type="term" value="P:proteolysis"/>
    <property type="evidence" value="ECO:0007669"/>
    <property type="project" value="UniProtKB-KW"/>
</dbReference>
<feature type="transmembrane region" description="Helical" evidence="8">
    <location>
        <begin position="127"/>
        <end position="146"/>
    </location>
</feature>
<organism evidence="9">
    <name type="scientific">Symploca sp. SIO1C4</name>
    <dbReference type="NCBI Taxonomy" id="2607765"/>
    <lineage>
        <taxon>Bacteria</taxon>
        <taxon>Bacillati</taxon>
        <taxon>Cyanobacteriota</taxon>
        <taxon>Cyanophyceae</taxon>
        <taxon>Coleofasciculales</taxon>
        <taxon>Coleofasciculaceae</taxon>
        <taxon>Symploca</taxon>
    </lineage>
</organism>
<keyword evidence="3" id="KW-0645">Protease</keyword>
<reference evidence="9" key="1">
    <citation type="submission" date="2019-11" db="EMBL/GenBank/DDBJ databases">
        <title>Genomic insights into an expanded diversity of filamentous marine cyanobacteria reveals the extraordinary biosynthetic potential of Moorea and Okeania.</title>
        <authorList>
            <person name="Ferreira Leao T."/>
            <person name="Wang M."/>
            <person name="Moss N."/>
            <person name="Da Silva R."/>
            <person name="Sanders J."/>
            <person name="Nurk S."/>
            <person name="Gurevich A."/>
            <person name="Humphrey G."/>
            <person name="Reher R."/>
            <person name="Zhu Q."/>
            <person name="Belda-Ferre P."/>
            <person name="Glukhov E."/>
            <person name="Rex R."/>
            <person name="Dorrestein P.C."/>
            <person name="Knight R."/>
            <person name="Pevzner P."/>
            <person name="Gerwick W.H."/>
            <person name="Gerwick L."/>
        </authorList>
    </citation>
    <scope>NUCLEOTIDE SEQUENCE</scope>
    <source>
        <strain evidence="9">SIO1C4</strain>
    </source>
</reference>
<dbReference type="InterPro" id="IPR019127">
    <property type="entry name" value="Exosortase"/>
</dbReference>
<dbReference type="GO" id="GO:0005886">
    <property type="term" value="C:plasma membrane"/>
    <property type="evidence" value="ECO:0007669"/>
    <property type="project" value="UniProtKB-SubCell"/>
</dbReference>
<dbReference type="GO" id="GO:0008233">
    <property type="term" value="F:peptidase activity"/>
    <property type="evidence" value="ECO:0007669"/>
    <property type="project" value="UniProtKB-KW"/>
</dbReference>
<comment type="subcellular location">
    <subcellularLocation>
        <location evidence="1">Cell membrane</location>
        <topology evidence="1">Multi-pass membrane protein</topology>
    </subcellularLocation>
</comment>
<sequence length="284" mass="31552">MKATFIPTSKHLTIPSFWLLAIAVGLIAIHQTLTWRGESNSLAGNSILFWMAISSMVWDKRHSLNLESRVFPSFLGASIIALILLKSSFHSAHDIFLNISPLLSAFAVALLASGFKGLKQYWQELTILVFLIPPPSLLAHFINLSVPTAKFSEFLLWYSGWEVFRDGILLYVPNGVVKVASGCSGTENMSHLLGLAVIFLMMFSSNRFQKIIVPLVALALAFLVNGVRVAILAVLSSFPTEEAFNYWHHGNGSGIFPMITVVLFGLFCWLLLQQQQAKVERQSR</sequence>
<dbReference type="EMBL" id="JAAHFQ010000197">
    <property type="protein sequence ID" value="NER28314.1"/>
    <property type="molecule type" value="Genomic_DNA"/>
</dbReference>
<evidence type="ECO:0000256" key="6">
    <source>
        <dbReference type="ARBA" id="ARBA00022989"/>
    </source>
</evidence>
<evidence type="ECO:0000256" key="7">
    <source>
        <dbReference type="ARBA" id="ARBA00023136"/>
    </source>
</evidence>
<dbReference type="InterPro" id="IPR022505">
    <property type="entry name" value="Exosortase_cyanobac"/>
</dbReference>
<feature type="transmembrane region" description="Helical" evidence="8">
    <location>
        <begin position="12"/>
        <end position="30"/>
    </location>
</feature>
<evidence type="ECO:0000313" key="9">
    <source>
        <dbReference type="EMBL" id="NER28314.1"/>
    </source>
</evidence>
<dbReference type="Pfam" id="PF09721">
    <property type="entry name" value="Exosortase_EpsH"/>
    <property type="match status" value="1"/>
</dbReference>
<gene>
    <name evidence="9" type="primary">crtA</name>
    <name evidence="9" type="ORF">F6J89_11930</name>
</gene>
<keyword evidence="7 8" id="KW-0472">Membrane</keyword>
<evidence type="ECO:0000256" key="4">
    <source>
        <dbReference type="ARBA" id="ARBA00022692"/>
    </source>
</evidence>
<keyword evidence="4 8" id="KW-0812">Transmembrane</keyword>
<feature type="transmembrane region" description="Helical" evidence="8">
    <location>
        <begin position="211"/>
        <end position="235"/>
    </location>
</feature>
<evidence type="ECO:0000256" key="5">
    <source>
        <dbReference type="ARBA" id="ARBA00022801"/>
    </source>
</evidence>
<dbReference type="InterPro" id="IPR026392">
    <property type="entry name" value="Exo/Archaeosortase_dom"/>
</dbReference>
<evidence type="ECO:0000256" key="3">
    <source>
        <dbReference type="ARBA" id="ARBA00022670"/>
    </source>
</evidence>
<dbReference type="NCBIfam" id="TIGR04178">
    <property type="entry name" value="exo_archaeo"/>
    <property type="match status" value="1"/>
</dbReference>
<evidence type="ECO:0000256" key="1">
    <source>
        <dbReference type="ARBA" id="ARBA00004651"/>
    </source>
</evidence>
<dbReference type="AlphaFoldDB" id="A0A6B3NDV9"/>
<protein>
    <submittedName>
        <fullName evidence="9">Cyanoexosortase A</fullName>
        <ecNumber evidence="9">3.4.22.-</ecNumber>
    </submittedName>
</protein>
<comment type="caution">
    <text evidence="9">The sequence shown here is derived from an EMBL/GenBank/DDBJ whole genome shotgun (WGS) entry which is preliminary data.</text>
</comment>
<name>A0A6B3NDV9_9CYAN</name>
<keyword evidence="2" id="KW-1003">Cell membrane</keyword>